<keyword evidence="1" id="KW-1133">Transmembrane helix</keyword>
<protein>
    <submittedName>
        <fullName evidence="2">Metal-dependent hydrolase</fullName>
    </submittedName>
</protein>
<feature type="transmembrane region" description="Helical" evidence="1">
    <location>
        <begin position="48"/>
        <end position="68"/>
    </location>
</feature>
<sequence>MPDPLAHYLTSYLVARAVSKPRCVALVALIALLPDIDALLRVHRWVPHSIPLTLLVTTPILTLVYYRFRKYLRFAAIALLIYVLHIALDLFTVLTPALWSLHSSIWIRIELTGALTTSGVRIAPGVEVVTRPADFTQRDVVEGLLVTETGLALGVVAAILTALDAIRSRAKQQIPTGCG</sequence>
<accession>A0A7C4BDP7</accession>
<comment type="caution">
    <text evidence="2">The sequence shown here is derived from an EMBL/GenBank/DDBJ whole genome shotgun (WGS) entry which is preliminary data.</text>
</comment>
<feature type="transmembrane region" description="Helical" evidence="1">
    <location>
        <begin position="144"/>
        <end position="163"/>
    </location>
</feature>
<name>A0A7C4BDP7_9CREN</name>
<gene>
    <name evidence="2" type="ORF">ENV14_05780</name>
</gene>
<keyword evidence="1" id="KW-0472">Membrane</keyword>
<reference evidence="2" key="1">
    <citation type="journal article" date="2020" name="mSystems">
        <title>Genome- and Community-Level Interaction Insights into Carbon Utilization and Element Cycling Functions of Hydrothermarchaeota in Hydrothermal Sediment.</title>
        <authorList>
            <person name="Zhou Z."/>
            <person name="Liu Y."/>
            <person name="Xu W."/>
            <person name="Pan J."/>
            <person name="Luo Z.H."/>
            <person name="Li M."/>
        </authorList>
    </citation>
    <scope>NUCLEOTIDE SEQUENCE [LARGE SCALE GENOMIC DNA]</scope>
    <source>
        <strain evidence="2">SpSt-732</strain>
    </source>
</reference>
<evidence type="ECO:0000313" key="2">
    <source>
        <dbReference type="EMBL" id="HGI87877.1"/>
    </source>
</evidence>
<feature type="transmembrane region" description="Helical" evidence="1">
    <location>
        <begin position="75"/>
        <end position="99"/>
    </location>
</feature>
<dbReference type="GO" id="GO:0016787">
    <property type="term" value="F:hydrolase activity"/>
    <property type="evidence" value="ECO:0007669"/>
    <property type="project" value="UniProtKB-KW"/>
</dbReference>
<keyword evidence="2" id="KW-0378">Hydrolase</keyword>
<dbReference type="EMBL" id="DTFF01000048">
    <property type="protein sequence ID" value="HGI87877.1"/>
    <property type="molecule type" value="Genomic_DNA"/>
</dbReference>
<dbReference type="AlphaFoldDB" id="A0A7C4BDP7"/>
<evidence type="ECO:0000256" key="1">
    <source>
        <dbReference type="SAM" id="Phobius"/>
    </source>
</evidence>
<proteinExistence type="predicted"/>
<organism evidence="2">
    <name type="scientific">Ignisphaera aggregans</name>
    <dbReference type="NCBI Taxonomy" id="334771"/>
    <lineage>
        <taxon>Archaea</taxon>
        <taxon>Thermoproteota</taxon>
        <taxon>Thermoprotei</taxon>
        <taxon>Desulfurococcales</taxon>
        <taxon>Desulfurococcaceae</taxon>
        <taxon>Ignisphaera</taxon>
    </lineage>
</organism>
<keyword evidence="1" id="KW-0812">Transmembrane</keyword>